<accession>A0A7J8TT53</accession>
<dbReference type="OrthoDB" id="977101at2759"/>
<comment type="caution">
    <text evidence="2">The sequence shown here is derived from an EMBL/GenBank/DDBJ whole genome shotgun (WGS) entry which is preliminary data.</text>
</comment>
<feature type="non-terminal residue" evidence="2">
    <location>
        <position position="1"/>
    </location>
</feature>
<sequence length="145" mass="16624">MENKFLDKVENNAVVRIWLEKTQLEKGDSLSEGYTSELWDFTYISNFAYSCFTFGEVDLVPTIEEYTALLRCPRIQADKSLCDLILVHLDTKKKVDIFALSIFGLMIFPRTLGYVDEAVIDLFDRLDKRVTPVPAILAEAFRSLS</sequence>
<dbReference type="Proteomes" id="UP000593573">
    <property type="component" value="Unassembled WGS sequence"/>
</dbReference>
<dbReference type="EMBL" id="JABFAB010000002">
    <property type="protein sequence ID" value="MBA0641360.1"/>
    <property type="molecule type" value="Genomic_DNA"/>
</dbReference>
<keyword evidence="3" id="KW-1185">Reference proteome</keyword>
<dbReference type="PANTHER" id="PTHR48200">
    <property type="entry name" value="PROTEIN, PUTATIVE-RELATED"/>
    <property type="match status" value="1"/>
</dbReference>
<evidence type="ECO:0000259" key="1">
    <source>
        <dbReference type="Pfam" id="PF24924"/>
    </source>
</evidence>
<dbReference type="Pfam" id="PF24924">
    <property type="entry name" value="DUF7745"/>
    <property type="match status" value="1"/>
</dbReference>
<reference evidence="2 3" key="1">
    <citation type="journal article" date="2019" name="Genome Biol. Evol.">
        <title>Insights into the evolution of the New World diploid cottons (Gossypium, subgenus Houzingenia) based on genome sequencing.</title>
        <authorList>
            <person name="Grover C.E."/>
            <person name="Arick M.A. 2nd"/>
            <person name="Thrash A."/>
            <person name="Conover J.L."/>
            <person name="Sanders W.S."/>
            <person name="Peterson D.G."/>
            <person name="Frelichowski J.E."/>
            <person name="Scheffler J.A."/>
            <person name="Scheffler B.E."/>
            <person name="Wendel J.F."/>
        </authorList>
    </citation>
    <scope>NUCLEOTIDE SEQUENCE [LARGE SCALE GENOMIC DNA]</scope>
    <source>
        <strain evidence="2">57</strain>
        <tissue evidence="2">Leaf</tissue>
    </source>
</reference>
<dbReference type="PANTHER" id="PTHR48200:SF1">
    <property type="entry name" value="AMINOTRANSFERASE-LIKE PLANT MOBILE DOMAIN-CONTAINING PROTEIN"/>
    <property type="match status" value="1"/>
</dbReference>
<dbReference type="AlphaFoldDB" id="A0A7J8TT53"/>
<evidence type="ECO:0000313" key="2">
    <source>
        <dbReference type="EMBL" id="MBA0641360.1"/>
    </source>
</evidence>
<feature type="domain" description="DUF7745" evidence="1">
    <location>
        <begin position="90"/>
        <end position="144"/>
    </location>
</feature>
<protein>
    <recommendedName>
        <fullName evidence="1">DUF7745 domain-containing protein</fullName>
    </recommendedName>
</protein>
<evidence type="ECO:0000313" key="3">
    <source>
        <dbReference type="Proteomes" id="UP000593573"/>
    </source>
</evidence>
<name>A0A7J8TT53_9ROSI</name>
<dbReference type="InterPro" id="IPR056647">
    <property type="entry name" value="DUF7745"/>
</dbReference>
<proteinExistence type="predicted"/>
<gene>
    <name evidence="2" type="ORF">Goklo_025911</name>
</gene>
<organism evidence="2 3">
    <name type="scientific">Gossypium klotzschianum</name>
    <dbReference type="NCBI Taxonomy" id="34286"/>
    <lineage>
        <taxon>Eukaryota</taxon>
        <taxon>Viridiplantae</taxon>
        <taxon>Streptophyta</taxon>
        <taxon>Embryophyta</taxon>
        <taxon>Tracheophyta</taxon>
        <taxon>Spermatophyta</taxon>
        <taxon>Magnoliopsida</taxon>
        <taxon>eudicotyledons</taxon>
        <taxon>Gunneridae</taxon>
        <taxon>Pentapetalae</taxon>
        <taxon>rosids</taxon>
        <taxon>malvids</taxon>
        <taxon>Malvales</taxon>
        <taxon>Malvaceae</taxon>
        <taxon>Malvoideae</taxon>
        <taxon>Gossypium</taxon>
    </lineage>
</organism>